<accession>A0ABQ9ZXM4</accession>
<evidence type="ECO:0000313" key="2">
    <source>
        <dbReference type="EMBL" id="KAK4017561.1"/>
    </source>
</evidence>
<protein>
    <submittedName>
        <fullName evidence="2">Uncharacterized protein</fullName>
    </submittedName>
</protein>
<feature type="transmembrane region" description="Helical" evidence="1">
    <location>
        <begin position="36"/>
        <end position="54"/>
    </location>
</feature>
<keyword evidence="3" id="KW-1185">Reference proteome</keyword>
<evidence type="ECO:0000256" key="1">
    <source>
        <dbReference type="SAM" id="Phobius"/>
    </source>
</evidence>
<comment type="caution">
    <text evidence="2">The sequence shown here is derived from an EMBL/GenBank/DDBJ whole genome shotgun (WGS) entry which is preliminary data.</text>
</comment>
<reference evidence="2 3" key="1">
    <citation type="journal article" date="2023" name="Nucleic Acids Res.">
        <title>The hologenome of Daphnia magna reveals possible DNA methylation and microbiome-mediated evolution of the host genome.</title>
        <authorList>
            <person name="Chaturvedi A."/>
            <person name="Li X."/>
            <person name="Dhandapani V."/>
            <person name="Marshall H."/>
            <person name="Kissane S."/>
            <person name="Cuenca-Cambronero M."/>
            <person name="Asole G."/>
            <person name="Calvet F."/>
            <person name="Ruiz-Romero M."/>
            <person name="Marangio P."/>
            <person name="Guigo R."/>
            <person name="Rago D."/>
            <person name="Mirbahai L."/>
            <person name="Eastwood N."/>
            <person name="Colbourne J.K."/>
            <person name="Zhou J."/>
            <person name="Mallon E."/>
            <person name="Orsini L."/>
        </authorList>
    </citation>
    <scope>NUCLEOTIDE SEQUENCE [LARGE SCALE GENOMIC DNA]</scope>
    <source>
        <strain evidence="2">LRV0_1</strain>
    </source>
</reference>
<dbReference type="Proteomes" id="UP001234178">
    <property type="component" value="Unassembled WGS sequence"/>
</dbReference>
<dbReference type="EMBL" id="JAOYFB010000008">
    <property type="protein sequence ID" value="KAK4017561.1"/>
    <property type="molecule type" value="Genomic_DNA"/>
</dbReference>
<feature type="transmembrane region" description="Helical" evidence="1">
    <location>
        <begin position="94"/>
        <end position="118"/>
    </location>
</feature>
<dbReference type="PANTHER" id="PTHR37612:SF20">
    <property type="entry name" value="PER-HEXAMER REPEAT PROTEIN 5-RELATED"/>
    <property type="match status" value="1"/>
</dbReference>
<sequence length="298" mass="30679">MFNLPLWQSHRMCRLWRSCCGYVNHSGLRRSHSWRFNLMTALAFDTSSCVWYVMSVSASYSAWSASASLSSSWIAAEYPLLLSSSCVITVFNPLIRLIIFVMWPLTAVLEPFVVGAIFLREVAPKELLRLRMVLLVAKNGRLLQFLFYQILHLLPSPMNTMLVLPLFPSSGVPSSPARTLSTGEVATQLSCLVSSSSDESHELIQQSCSSSSSSTGLQTSGLVGSAAIAAGSWGAGPGSDAGAGCGAGTGTGTGCGAGTGTGTSCGAGTGTGTGCGAGTGTGTCCGADTRTGTGCGAG</sequence>
<keyword evidence="1" id="KW-0812">Transmembrane</keyword>
<organism evidence="2 3">
    <name type="scientific">Daphnia magna</name>
    <dbReference type="NCBI Taxonomy" id="35525"/>
    <lineage>
        <taxon>Eukaryota</taxon>
        <taxon>Metazoa</taxon>
        <taxon>Ecdysozoa</taxon>
        <taxon>Arthropoda</taxon>
        <taxon>Crustacea</taxon>
        <taxon>Branchiopoda</taxon>
        <taxon>Diplostraca</taxon>
        <taxon>Cladocera</taxon>
        <taxon>Anomopoda</taxon>
        <taxon>Daphniidae</taxon>
        <taxon>Daphnia</taxon>
    </lineage>
</organism>
<proteinExistence type="predicted"/>
<keyword evidence="1" id="KW-1133">Transmembrane helix</keyword>
<dbReference type="PANTHER" id="PTHR37612">
    <property type="entry name" value="FIBROIN HEAVY CHAIN FIB-H LIKE PROTEIN"/>
    <property type="match status" value="1"/>
</dbReference>
<dbReference type="InterPro" id="IPR052258">
    <property type="entry name" value="Diverse_Func_Domain-Protein"/>
</dbReference>
<name>A0ABQ9ZXM4_9CRUS</name>
<gene>
    <name evidence="2" type="ORF">OUZ56_033067</name>
</gene>
<keyword evidence="1" id="KW-0472">Membrane</keyword>
<evidence type="ECO:0000313" key="3">
    <source>
        <dbReference type="Proteomes" id="UP001234178"/>
    </source>
</evidence>